<accession>A0A7R8ZQM2</accession>
<organism evidence="12">
    <name type="scientific">Cyprideis torosa</name>
    <dbReference type="NCBI Taxonomy" id="163714"/>
    <lineage>
        <taxon>Eukaryota</taxon>
        <taxon>Metazoa</taxon>
        <taxon>Ecdysozoa</taxon>
        <taxon>Arthropoda</taxon>
        <taxon>Crustacea</taxon>
        <taxon>Oligostraca</taxon>
        <taxon>Ostracoda</taxon>
        <taxon>Podocopa</taxon>
        <taxon>Podocopida</taxon>
        <taxon>Cytherocopina</taxon>
        <taxon>Cytheroidea</taxon>
        <taxon>Cytherideidae</taxon>
        <taxon>Cyprideis</taxon>
    </lineage>
</organism>
<feature type="region of interest" description="Disordered" evidence="9">
    <location>
        <begin position="1"/>
        <end position="92"/>
    </location>
</feature>
<feature type="transmembrane region" description="Helical" evidence="10">
    <location>
        <begin position="136"/>
        <end position="154"/>
    </location>
</feature>
<dbReference type="InterPro" id="IPR045349">
    <property type="entry name" value="SLC41A1-3"/>
</dbReference>
<dbReference type="OrthoDB" id="5791097at2759"/>
<evidence type="ECO:0000256" key="8">
    <source>
        <dbReference type="ARBA" id="ARBA00023136"/>
    </source>
</evidence>
<keyword evidence="7" id="KW-0406">Ion transport</keyword>
<feature type="transmembrane region" description="Helical" evidence="10">
    <location>
        <begin position="476"/>
        <end position="499"/>
    </location>
</feature>
<evidence type="ECO:0000256" key="4">
    <source>
        <dbReference type="ARBA" id="ARBA00022692"/>
    </source>
</evidence>
<evidence type="ECO:0000313" key="12">
    <source>
        <dbReference type="EMBL" id="CAD7227997.1"/>
    </source>
</evidence>
<evidence type="ECO:0000256" key="7">
    <source>
        <dbReference type="ARBA" id="ARBA00023065"/>
    </source>
</evidence>
<dbReference type="InterPro" id="IPR036739">
    <property type="entry name" value="SLC41_membr_dom_sf"/>
</dbReference>
<dbReference type="PANTHER" id="PTHR16228:SF7">
    <property type="entry name" value="SLC41A_MGTE INTEGRAL MEMBRANE DOMAIN-CONTAINING PROTEIN"/>
    <property type="match status" value="1"/>
</dbReference>
<protein>
    <recommendedName>
        <fullName evidence="11">SLC41A/MgtE integral membrane domain-containing protein</fullName>
    </recommendedName>
</protein>
<comment type="subcellular location">
    <subcellularLocation>
        <location evidence="1">Membrane</location>
        <topology evidence="1">Multi-pass membrane protein</topology>
    </subcellularLocation>
</comment>
<feature type="transmembrane region" description="Helical" evidence="10">
    <location>
        <begin position="214"/>
        <end position="237"/>
    </location>
</feature>
<dbReference type="SUPFAM" id="SSF161093">
    <property type="entry name" value="MgtE membrane domain-like"/>
    <property type="match status" value="2"/>
</dbReference>
<keyword evidence="3" id="KW-0813">Transport</keyword>
<feature type="domain" description="SLC41A/MgtE integral membrane" evidence="11">
    <location>
        <begin position="407"/>
        <end position="494"/>
    </location>
</feature>
<dbReference type="Pfam" id="PF01769">
    <property type="entry name" value="MgtE"/>
    <property type="match status" value="2"/>
</dbReference>
<feature type="transmembrane region" description="Helical" evidence="10">
    <location>
        <begin position="287"/>
        <end position="312"/>
    </location>
</feature>
<dbReference type="GO" id="GO:0005886">
    <property type="term" value="C:plasma membrane"/>
    <property type="evidence" value="ECO:0007669"/>
    <property type="project" value="TreeGrafter"/>
</dbReference>
<feature type="transmembrane region" description="Helical" evidence="10">
    <location>
        <begin position="440"/>
        <end position="464"/>
    </location>
</feature>
<evidence type="ECO:0000256" key="5">
    <source>
        <dbReference type="ARBA" id="ARBA00022842"/>
    </source>
</evidence>
<dbReference type="FunFam" id="1.10.357.20:FF:000001">
    <property type="entry name" value="Solute carrier family 41 member 2"/>
    <property type="match status" value="1"/>
</dbReference>
<proteinExistence type="inferred from homology"/>
<name>A0A7R8ZQM2_9CRUS</name>
<feature type="transmembrane region" description="Helical" evidence="10">
    <location>
        <begin position="318"/>
        <end position="339"/>
    </location>
</feature>
<keyword evidence="8 10" id="KW-0472">Membrane</keyword>
<evidence type="ECO:0000259" key="11">
    <source>
        <dbReference type="Pfam" id="PF01769"/>
    </source>
</evidence>
<evidence type="ECO:0000256" key="9">
    <source>
        <dbReference type="SAM" id="MobiDB-lite"/>
    </source>
</evidence>
<keyword evidence="5" id="KW-0460">Magnesium</keyword>
<comment type="similarity">
    <text evidence="2">Belongs to the SLC41A transporter family.</text>
</comment>
<evidence type="ECO:0000256" key="1">
    <source>
        <dbReference type="ARBA" id="ARBA00004141"/>
    </source>
</evidence>
<reference evidence="12" key="1">
    <citation type="submission" date="2020-11" db="EMBL/GenBank/DDBJ databases">
        <authorList>
            <person name="Tran Van P."/>
        </authorList>
    </citation>
    <scope>NUCLEOTIDE SEQUENCE</scope>
</reference>
<dbReference type="Gene3D" id="1.10.357.20">
    <property type="entry name" value="SLC41 divalent cation transporters, integral membrane domain"/>
    <property type="match status" value="2"/>
</dbReference>
<gene>
    <name evidence="12" type="ORF">CTOB1V02_LOCUS5889</name>
</gene>
<dbReference type="AlphaFoldDB" id="A0A7R8ZQM2"/>
<dbReference type="InterPro" id="IPR006667">
    <property type="entry name" value="SLC41_membr_dom"/>
</dbReference>
<dbReference type="PANTHER" id="PTHR16228">
    <property type="entry name" value="DIVALENT CATION TRANSPORTER SOLUTE CARRIER FAMILY 41"/>
    <property type="match status" value="1"/>
</dbReference>
<keyword evidence="4 10" id="KW-0812">Transmembrane</keyword>
<feature type="compositionally biased region" description="Basic and acidic residues" evidence="9">
    <location>
        <begin position="9"/>
        <end position="20"/>
    </location>
</feature>
<feature type="domain" description="SLC41A/MgtE integral membrane" evidence="11">
    <location>
        <begin position="173"/>
        <end position="306"/>
    </location>
</feature>
<feature type="transmembrane region" description="Helical" evidence="10">
    <location>
        <begin position="249"/>
        <end position="275"/>
    </location>
</feature>
<feature type="transmembrane region" description="Helical" evidence="10">
    <location>
        <begin position="409"/>
        <end position="428"/>
    </location>
</feature>
<dbReference type="EMBL" id="OB661338">
    <property type="protein sequence ID" value="CAD7227997.1"/>
    <property type="molecule type" value="Genomic_DNA"/>
</dbReference>
<dbReference type="GO" id="GO:0008324">
    <property type="term" value="F:monoatomic cation transmembrane transporter activity"/>
    <property type="evidence" value="ECO:0007669"/>
    <property type="project" value="InterPro"/>
</dbReference>
<sequence length="511" mass="55307">MELGLLHPGMDERGQRDLSIRLRSARTGSIDEPKPLSAKKSQGMVPVPRSSSGEDSGDEFIRFGRMQKSSRRRGSSSTNDKSPLITSEEEASAKRDDGVSLNILRGGQDAIYLTEGDEILILKGDDESHMTIASQVFIPFLIAGIGMVGAGFLLDHVQHWEVFQEIPDIFIMIPALLGLKGNLEMTLASRLSTHANLGHMDNVHDKWRLAMANLALVEVQAIIVALLASCAASFMGWMDNESLSSEHVLLMFGAALVTASFASLILGTLTILTVTVSRAWGVNPDNVATPIAASLGDVTTLLLLSVVATMFYSTVGEYPWITPFCLITLLLSLPLWLYVASGNPHTRKVLIYGWTPVIVAMLISTLGGVVLEFAVKDFPGIAVFQPVMNGAGGNLAAVQVDENGRTLRVLLSFVIPGHLTFTLFVSVFQVGHTSITVPFLLVYLVAAVIQVCLLLYIGHVMIFIMWRWKIDPDNSAIPYITALGDFFGTGLLAVTFYLLSRAGDGDSDVGD</sequence>
<keyword evidence="6 10" id="KW-1133">Transmembrane helix</keyword>
<feature type="transmembrane region" description="Helical" evidence="10">
    <location>
        <begin position="351"/>
        <end position="371"/>
    </location>
</feature>
<evidence type="ECO:0000256" key="3">
    <source>
        <dbReference type="ARBA" id="ARBA00022448"/>
    </source>
</evidence>
<feature type="compositionally biased region" description="Polar residues" evidence="9">
    <location>
        <begin position="75"/>
        <end position="85"/>
    </location>
</feature>
<evidence type="ECO:0000256" key="6">
    <source>
        <dbReference type="ARBA" id="ARBA00022989"/>
    </source>
</evidence>
<evidence type="ECO:0000256" key="10">
    <source>
        <dbReference type="SAM" id="Phobius"/>
    </source>
</evidence>
<evidence type="ECO:0000256" key="2">
    <source>
        <dbReference type="ARBA" id="ARBA00009749"/>
    </source>
</evidence>